<dbReference type="EMBL" id="OX597819">
    <property type="protein sequence ID" value="CAI9724024.1"/>
    <property type="molecule type" value="Genomic_DNA"/>
</dbReference>
<sequence length="83" mass="9139">MKNDSCDDCIGNRSDADDDDDSRGGSGTDNSDVLLANKRNAGRTARLTVTTMHLNRSIIADTIKHNAEENNINSRFNVECIRI</sequence>
<organism evidence="2 3">
    <name type="scientific">Octopus vulgaris</name>
    <name type="common">Common octopus</name>
    <dbReference type="NCBI Taxonomy" id="6645"/>
    <lineage>
        <taxon>Eukaryota</taxon>
        <taxon>Metazoa</taxon>
        <taxon>Spiralia</taxon>
        <taxon>Lophotrochozoa</taxon>
        <taxon>Mollusca</taxon>
        <taxon>Cephalopoda</taxon>
        <taxon>Coleoidea</taxon>
        <taxon>Octopodiformes</taxon>
        <taxon>Octopoda</taxon>
        <taxon>Incirrata</taxon>
        <taxon>Octopodidae</taxon>
        <taxon>Octopus</taxon>
    </lineage>
</organism>
<evidence type="ECO:0000313" key="2">
    <source>
        <dbReference type="EMBL" id="CAI9724024.1"/>
    </source>
</evidence>
<protein>
    <submittedName>
        <fullName evidence="2">Uncharacterized protein</fullName>
    </submittedName>
</protein>
<evidence type="ECO:0000256" key="1">
    <source>
        <dbReference type="SAM" id="MobiDB-lite"/>
    </source>
</evidence>
<proteinExistence type="predicted"/>
<reference evidence="2" key="1">
    <citation type="submission" date="2023-08" db="EMBL/GenBank/DDBJ databases">
        <authorList>
            <person name="Alioto T."/>
            <person name="Alioto T."/>
            <person name="Gomez Garrido J."/>
        </authorList>
    </citation>
    <scope>NUCLEOTIDE SEQUENCE</scope>
</reference>
<name>A0AA36F4F9_OCTVU</name>
<dbReference type="Proteomes" id="UP001162480">
    <property type="component" value="Chromosome 6"/>
</dbReference>
<feature type="region of interest" description="Disordered" evidence="1">
    <location>
        <begin position="1"/>
        <end position="37"/>
    </location>
</feature>
<keyword evidence="3" id="KW-1185">Reference proteome</keyword>
<accession>A0AA36F4F9</accession>
<gene>
    <name evidence="2" type="ORF">OCTVUL_1B011330</name>
</gene>
<evidence type="ECO:0000313" key="3">
    <source>
        <dbReference type="Proteomes" id="UP001162480"/>
    </source>
</evidence>
<dbReference type="AlphaFoldDB" id="A0AA36F4F9"/>